<protein>
    <recommendedName>
        <fullName evidence="11">DNA 3'-5' helicase</fullName>
        <ecNumber evidence="11">5.6.2.4</ecNumber>
    </recommendedName>
    <alternativeName>
        <fullName evidence="12">DNA 3'-5' helicase BLM</fullName>
    </alternativeName>
</protein>
<accession>A0AAF5CY18</accession>
<dbReference type="SUPFAM" id="SSF46785">
    <property type="entry name" value="Winged helix' DNA-binding domain"/>
    <property type="match status" value="1"/>
</dbReference>
<evidence type="ECO:0000256" key="14">
    <source>
        <dbReference type="SAM" id="MobiDB-lite"/>
    </source>
</evidence>
<dbReference type="GO" id="GO:0005524">
    <property type="term" value="F:ATP binding"/>
    <property type="evidence" value="ECO:0007669"/>
    <property type="project" value="UniProtKB-KW"/>
</dbReference>
<dbReference type="PROSITE" id="PS50055">
    <property type="entry name" value="TYR_PHOSPHATASE_PTP"/>
    <property type="match status" value="1"/>
</dbReference>
<dbReference type="InterPro" id="IPR000387">
    <property type="entry name" value="Tyr_Pase_dom"/>
</dbReference>
<dbReference type="Pfam" id="PF00271">
    <property type="entry name" value="Helicase_C"/>
    <property type="match status" value="1"/>
</dbReference>
<dbReference type="InterPro" id="IPR027417">
    <property type="entry name" value="P-loop_NTPase"/>
</dbReference>
<dbReference type="InterPro" id="IPR002464">
    <property type="entry name" value="DNA/RNA_helicase_DEAH_CS"/>
</dbReference>
<dbReference type="GO" id="GO:0006260">
    <property type="term" value="P:DNA replication"/>
    <property type="evidence" value="ECO:0007669"/>
    <property type="project" value="InterPro"/>
</dbReference>
<evidence type="ECO:0000259" key="15">
    <source>
        <dbReference type="PROSITE" id="PS50055"/>
    </source>
</evidence>
<dbReference type="SUPFAM" id="SSF52799">
    <property type="entry name" value="(Phosphotyrosine protein) phosphatases II"/>
    <property type="match status" value="1"/>
</dbReference>
<evidence type="ECO:0000256" key="3">
    <source>
        <dbReference type="ARBA" id="ARBA00022741"/>
    </source>
</evidence>
<keyword evidence="5" id="KW-0347">Helicase</keyword>
<keyword evidence="6" id="KW-0067">ATP-binding</keyword>
<dbReference type="InterPro" id="IPR029021">
    <property type="entry name" value="Prot-tyrosine_phosphatase-like"/>
</dbReference>
<evidence type="ECO:0000313" key="20">
    <source>
        <dbReference type="WBParaSite" id="TCONS_00003697.p1"/>
    </source>
</evidence>
<dbReference type="SMART" id="SM00487">
    <property type="entry name" value="DEXDc"/>
    <property type="match status" value="1"/>
</dbReference>
<dbReference type="PANTHER" id="PTHR13710">
    <property type="entry name" value="DNA HELICASE RECQ FAMILY MEMBER"/>
    <property type="match status" value="1"/>
</dbReference>
<dbReference type="PROSITE" id="PS00690">
    <property type="entry name" value="DEAH_ATP_HELICASE"/>
    <property type="match status" value="1"/>
</dbReference>
<evidence type="ECO:0000256" key="13">
    <source>
        <dbReference type="ARBA" id="ARBA00049360"/>
    </source>
</evidence>
<dbReference type="Proteomes" id="UP000035681">
    <property type="component" value="Unplaced"/>
</dbReference>
<dbReference type="PROSITE" id="PS00383">
    <property type="entry name" value="TYR_PHOSPHATASE_1"/>
    <property type="match status" value="1"/>
</dbReference>
<dbReference type="InterPro" id="IPR036390">
    <property type="entry name" value="WH_DNA-bd_sf"/>
</dbReference>
<evidence type="ECO:0000259" key="16">
    <source>
        <dbReference type="PROSITE" id="PS50056"/>
    </source>
</evidence>
<feature type="region of interest" description="Disordered" evidence="14">
    <location>
        <begin position="168"/>
        <end position="188"/>
    </location>
</feature>
<dbReference type="PRINTS" id="PR00700">
    <property type="entry name" value="PRTYPHPHTASE"/>
</dbReference>
<dbReference type="Gene3D" id="1.10.10.10">
    <property type="entry name" value="Winged helix-like DNA-binding domain superfamily/Winged helix DNA-binding domain"/>
    <property type="match status" value="1"/>
</dbReference>
<evidence type="ECO:0000256" key="8">
    <source>
        <dbReference type="ARBA" id="ARBA00023235"/>
    </source>
</evidence>
<dbReference type="InterPro" id="IPR018982">
    <property type="entry name" value="RQC_domain"/>
</dbReference>
<dbReference type="InterPro" id="IPR032284">
    <property type="entry name" value="RecQ_Zn-bd"/>
</dbReference>
<dbReference type="PROSITE" id="PS51194">
    <property type="entry name" value="HELICASE_CTER"/>
    <property type="match status" value="1"/>
</dbReference>
<dbReference type="GO" id="GO:0005737">
    <property type="term" value="C:cytoplasm"/>
    <property type="evidence" value="ECO:0007669"/>
    <property type="project" value="TreeGrafter"/>
</dbReference>
<feature type="domain" description="Tyrosine specific protein phosphatases" evidence="16">
    <location>
        <begin position="1155"/>
        <end position="1216"/>
    </location>
</feature>
<evidence type="ECO:0000256" key="1">
    <source>
        <dbReference type="ARBA" id="ARBA00004123"/>
    </source>
</evidence>
<dbReference type="Gene3D" id="3.40.50.300">
    <property type="entry name" value="P-loop containing nucleotide triphosphate hydrolases"/>
    <property type="match status" value="2"/>
</dbReference>
<dbReference type="InterPro" id="IPR014001">
    <property type="entry name" value="Helicase_ATP-bd"/>
</dbReference>
<dbReference type="PROSITE" id="PS51192">
    <property type="entry name" value="HELICASE_ATP_BIND_1"/>
    <property type="match status" value="1"/>
</dbReference>
<evidence type="ECO:0000256" key="2">
    <source>
        <dbReference type="ARBA" id="ARBA00005446"/>
    </source>
</evidence>
<dbReference type="InterPro" id="IPR001650">
    <property type="entry name" value="Helicase_C-like"/>
</dbReference>
<dbReference type="InterPro" id="IPR011545">
    <property type="entry name" value="DEAD/DEAH_box_helicase_dom"/>
</dbReference>
<name>A0AAF5CY18_STRER</name>
<dbReference type="WBParaSite" id="TCONS_00003697.p1">
    <property type="protein sequence ID" value="TCONS_00003697.p1"/>
    <property type="gene ID" value="XLOC_000148"/>
</dbReference>
<evidence type="ECO:0000256" key="12">
    <source>
        <dbReference type="ARBA" id="ARBA00044542"/>
    </source>
</evidence>
<dbReference type="GO" id="GO:0005634">
    <property type="term" value="C:nucleus"/>
    <property type="evidence" value="ECO:0007669"/>
    <property type="project" value="UniProtKB-SubCell"/>
</dbReference>
<dbReference type="CDD" id="cd18794">
    <property type="entry name" value="SF2_C_RecQ"/>
    <property type="match status" value="1"/>
</dbReference>
<evidence type="ECO:0000256" key="11">
    <source>
        <dbReference type="ARBA" id="ARBA00034808"/>
    </source>
</evidence>
<keyword evidence="7" id="KW-0238">DNA-binding</keyword>
<feature type="domain" description="Helicase C-terminal" evidence="18">
    <location>
        <begin position="431"/>
        <end position="578"/>
    </location>
</feature>
<dbReference type="Gene3D" id="3.90.190.10">
    <property type="entry name" value="Protein tyrosine phosphatase superfamily"/>
    <property type="match status" value="1"/>
</dbReference>
<dbReference type="InterPro" id="IPR036388">
    <property type="entry name" value="WH-like_DNA-bd_sf"/>
</dbReference>
<evidence type="ECO:0000256" key="5">
    <source>
        <dbReference type="ARBA" id="ARBA00022806"/>
    </source>
</evidence>
<dbReference type="AlphaFoldDB" id="A0AAF5CY18"/>
<dbReference type="PANTHER" id="PTHR13710:SF153">
    <property type="entry name" value="RECQ-LIKE DNA HELICASE BLM"/>
    <property type="match status" value="1"/>
</dbReference>
<dbReference type="GO" id="GO:0000724">
    <property type="term" value="P:double-strand break repair via homologous recombination"/>
    <property type="evidence" value="ECO:0007669"/>
    <property type="project" value="TreeGrafter"/>
</dbReference>
<dbReference type="EC" id="5.6.2.4" evidence="11"/>
<dbReference type="Pfam" id="PF09382">
    <property type="entry name" value="RQC"/>
    <property type="match status" value="1"/>
</dbReference>
<comment type="similarity">
    <text evidence="2">Belongs to the helicase family. RecQ subfamily.</text>
</comment>
<dbReference type="GO" id="GO:0005694">
    <property type="term" value="C:chromosome"/>
    <property type="evidence" value="ECO:0007669"/>
    <property type="project" value="TreeGrafter"/>
</dbReference>
<dbReference type="PROSITE" id="PS50056">
    <property type="entry name" value="TYR_PHOSPHATASE_2"/>
    <property type="match status" value="1"/>
</dbReference>
<evidence type="ECO:0000256" key="9">
    <source>
        <dbReference type="ARBA" id="ARBA00023242"/>
    </source>
</evidence>
<evidence type="ECO:0000256" key="4">
    <source>
        <dbReference type="ARBA" id="ARBA00022801"/>
    </source>
</evidence>
<evidence type="ECO:0000256" key="6">
    <source>
        <dbReference type="ARBA" id="ARBA00022840"/>
    </source>
</evidence>
<sequence>LHILIVTDSMPSLREEFENAKPKPRMKCGKFSFVNLPTGYRMPNLTSIFKNSHGNIINKGISQVSRTNDWFMRQEPLTQTIYINTQRPSKKQATPPQDYDMNNYDGFYDDDWIGFVDQNNSSIMDFENSFVTVDDSMKGDSSVNDSSNLIDDSNDSFINDIINNSSVDVNEEKPEEIRHPQDRNPLTNNDEELLCERDILPMDKVEKMYKGLIEVFGHDSFRNKQKEAIVSALLGHDVFVLMPTGAGKSLCYQLPAIVDSGITVVVSPLKALILDQITKLNQLKIPALSLTGEVNSNKCSKLYEEIVSGKKVISLLYVTPEKINGSEKFKTFLSDLHKKGMLSRFVIDEAHCITQWGHDFRPDYAQLNCLRKIFYDPCVPIMALTATATPKIVEDVKNLLSMKDSKVFISSFERPNLKYDVIPKSTKTQCLLLKKIKKIYPKQSGIFYCLSQKDCETLHGSLKNYGITSAIYHAGMSDKARSESQRQWMANEVQVICATTAFGMGVDKADVRFVIHFCMPSSIEGYYQESGRAGRDGLPSYCAILYTYSDSTRQRRLIDGGEGNNNLYKRRKTIQSAHGRHEKVNEILGYCESIYECRRKQLVEHFGEKCQPKCQRGSQTMCDNCEINNTSEPLYRMYNFTGEAERILTATMDISLTMKQLSDCYRGCSKKNQNSREIISTVEIFGRGSSLSEGDANRFLIKLIVDGYLKEEIKIFEGNGFTSAAGYLSLTSKGHKFLSSYDKPKFYLYISNGKGRKKDMKHAQLLELGILPEVKDFQFLKKRRKNCPDDLKTADEFEKKSKTKEITKKASVNDVSTYTAAVKSIPCSISSGARGNSKVINNNPNSLPGKIRSELRKDNNTNGVKAKKVKAPSKNINRVTPESKSNKKQFLKNEDEEGDCNYEGGKDNKDINLGVSTDMGKTCYITTDINKDVRKKFCEQLLATKSIKYIVNNKEFKNPKYKPSNLPATAFMKNSSLNRYSDVKCIDQTRVKLKRNLVGLKTKRITKSITSDEKSTSQENDYIHANYVKVPNSDFTYICCQGPMENTLNDHWLMCWQENVKVIVMLCEVIEDNEEKCHKYWPDLMTKKAYGGIIVANEKEDTNKYTNVVIRTLKVQLGDVKRTVVQYHMRSWPDRLIPTGTPIICCLLREVQLVSGLNPTVVHCSAGIGRTGTFMGVHYISEKFKMTTDGNIDILETIKEMREQRLQTVQSTIQFGYLHICLLQYFCEENVFEYTNDVKEFISKSVNTIHEYALRLVKKNKARETEIKEK</sequence>
<feature type="domain" description="Tyrosine-protein phosphatase" evidence="15">
    <location>
        <begin position="974"/>
        <end position="1225"/>
    </location>
</feature>
<organism evidence="19 20">
    <name type="scientific">Strongyloides stercoralis</name>
    <name type="common">Threadworm</name>
    <dbReference type="NCBI Taxonomy" id="6248"/>
    <lineage>
        <taxon>Eukaryota</taxon>
        <taxon>Metazoa</taxon>
        <taxon>Ecdysozoa</taxon>
        <taxon>Nematoda</taxon>
        <taxon>Chromadorea</taxon>
        <taxon>Rhabditida</taxon>
        <taxon>Tylenchina</taxon>
        <taxon>Panagrolaimomorpha</taxon>
        <taxon>Strongyloidoidea</taxon>
        <taxon>Strongyloididae</taxon>
        <taxon>Strongyloides</taxon>
    </lineage>
</organism>
<comment type="subcellular location">
    <subcellularLocation>
        <location evidence="1">Nucleus</location>
    </subcellularLocation>
</comment>
<dbReference type="Pfam" id="PF00270">
    <property type="entry name" value="DEAD"/>
    <property type="match status" value="1"/>
</dbReference>
<dbReference type="SMART" id="SM00194">
    <property type="entry name" value="PTPc"/>
    <property type="match status" value="1"/>
</dbReference>
<dbReference type="NCBIfam" id="TIGR00614">
    <property type="entry name" value="recQ_fam"/>
    <property type="match status" value="1"/>
</dbReference>
<evidence type="ECO:0000259" key="17">
    <source>
        <dbReference type="PROSITE" id="PS51192"/>
    </source>
</evidence>
<dbReference type="FunFam" id="3.40.50.300:FF:000296">
    <property type="entry name" value="ATP-dependent DNA helicase RecQ"/>
    <property type="match status" value="1"/>
</dbReference>
<evidence type="ECO:0000256" key="7">
    <source>
        <dbReference type="ARBA" id="ARBA00023125"/>
    </source>
</evidence>
<evidence type="ECO:0000259" key="18">
    <source>
        <dbReference type="PROSITE" id="PS51194"/>
    </source>
</evidence>
<dbReference type="InterPro" id="IPR000242">
    <property type="entry name" value="PTP_cat"/>
</dbReference>
<keyword evidence="4" id="KW-0378">Hydrolase</keyword>
<dbReference type="Pfam" id="PF00102">
    <property type="entry name" value="Y_phosphatase"/>
    <property type="match status" value="1"/>
</dbReference>
<dbReference type="InterPro" id="IPR004589">
    <property type="entry name" value="DNA_helicase_ATP-dep_RecQ"/>
</dbReference>
<dbReference type="GO" id="GO:0009378">
    <property type="term" value="F:four-way junction helicase activity"/>
    <property type="evidence" value="ECO:0007669"/>
    <property type="project" value="TreeGrafter"/>
</dbReference>
<dbReference type="InterPro" id="IPR016130">
    <property type="entry name" value="Tyr_Pase_AS"/>
</dbReference>
<evidence type="ECO:0000313" key="19">
    <source>
        <dbReference type="Proteomes" id="UP000035681"/>
    </source>
</evidence>
<dbReference type="GO" id="GO:0043138">
    <property type="term" value="F:3'-5' DNA helicase activity"/>
    <property type="evidence" value="ECO:0007669"/>
    <property type="project" value="UniProtKB-EC"/>
</dbReference>
<keyword evidence="9" id="KW-0539">Nucleus</keyword>
<evidence type="ECO:0000256" key="10">
    <source>
        <dbReference type="ARBA" id="ARBA00034617"/>
    </source>
</evidence>
<dbReference type="SUPFAM" id="SSF52540">
    <property type="entry name" value="P-loop containing nucleoside triphosphate hydrolases"/>
    <property type="match status" value="1"/>
</dbReference>
<dbReference type="SMART" id="SM00404">
    <property type="entry name" value="PTPc_motif"/>
    <property type="match status" value="1"/>
</dbReference>
<dbReference type="InterPro" id="IPR003595">
    <property type="entry name" value="Tyr_Pase_cat"/>
</dbReference>
<dbReference type="SMART" id="SM00490">
    <property type="entry name" value="HELICc"/>
    <property type="match status" value="1"/>
</dbReference>
<dbReference type="GO" id="GO:0004725">
    <property type="term" value="F:protein tyrosine phosphatase activity"/>
    <property type="evidence" value="ECO:0007669"/>
    <property type="project" value="InterPro"/>
</dbReference>
<reference evidence="20" key="1">
    <citation type="submission" date="2024-02" db="UniProtKB">
        <authorList>
            <consortium name="WormBaseParasite"/>
        </authorList>
    </citation>
    <scope>IDENTIFICATION</scope>
</reference>
<dbReference type="Pfam" id="PF16124">
    <property type="entry name" value="RecQ_Zn_bind"/>
    <property type="match status" value="1"/>
</dbReference>
<keyword evidence="8" id="KW-0413">Isomerase</keyword>
<keyword evidence="3" id="KW-0547">Nucleotide-binding</keyword>
<keyword evidence="19" id="KW-1185">Reference proteome</keyword>
<comment type="catalytic activity">
    <reaction evidence="10">
        <text>Couples ATP hydrolysis with the unwinding of duplex DNA by translocating in the 3'-5' direction.</text>
        <dbReference type="EC" id="5.6.2.4"/>
    </reaction>
</comment>
<dbReference type="GO" id="GO:0003677">
    <property type="term" value="F:DNA binding"/>
    <property type="evidence" value="ECO:0007669"/>
    <property type="project" value="UniProtKB-KW"/>
</dbReference>
<feature type="domain" description="Helicase ATP-binding" evidence="17">
    <location>
        <begin position="229"/>
        <end position="406"/>
    </location>
</feature>
<feature type="compositionally biased region" description="Basic and acidic residues" evidence="14">
    <location>
        <begin position="170"/>
        <end position="182"/>
    </location>
</feature>
<dbReference type="CDD" id="cd00047">
    <property type="entry name" value="PTPc"/>
    <property type="match status" value="1"/>
</dbReference>
<comment type="catalytic activity">
    <reaction evidence="13">
        <text>ATP + H2O = ADP + phosphate + H(+)</text>
        <dbReference type="Rhea" id="RHEA:13065"/>
        <dbReference type="ChEBI" id="CHEBI:15377"/>
        <dbReference type="ChEBI" id="CHEBI:15378"/>
        <dbReference type="ChEBI" id="CHEBI:30616"/>
        <dbReference type="ChEBI" id="CHEBI:43474"/>
        <dbReference type="ChEBI" id="CHEBI:456216"/>
    </reaction>
</comment>
<dbReference type="SMART" id="SM00956">
    <property type="entry name" value="RQC"/>
    <property type="match status" value="1"/>
</dbReference>
<feature type="region of interest" description="Disordered" evidence="14">
    <location>
        <begin position="877"/>
        <end position="897"/>
    </location>
</feature>
<proteinExistence type="inferred from homology"/>